<organism evidence="6">
    <name type="scientific">freshwater metagenome</name>
    <dbReference type="NCBI Taxonomy" id="449393"/>
    <lineage>
        <taxon>unclassified sequences</taxon>
        <taxon>metagenomes</taxon>
        <taxon>ecological metagenomes</taxon>
    </lineage>
</organism>
<dbReference type="Pfam" id="PF03717">
    <property type="entry name" value="PBP_dimer"/>
    <property type="match status" value="1"/>
</dbReference>
<dbReference type="Pfam" id="PF00905">
    <property type="entry name" value="Transpeptidase"/>
    <property type="match status" value="1"/>
</dbReference>
<dbReference type="InterPro" id="IPR005311">
    <property type="entry name" value="PBP_dimer"/>
</dbReference>
<name>A0A6J6AZM9_9ZZZZ</name>
<dbReference type="Gene3D" id="3.30.450.330">
    <property type="match status" value="1"/>
</dbReference>
<dbReference type="GO" id="GO:0071555">
    <property type="term" value="P:cell wall organization"/>
    <property type="evidence" value="ECO:0007669"/>
    <property type="project" value="TreeGrafter"/>
</dbReference>
<comment type="subcellular location">
    <subcellularLocation>
        <location evidence="1">Membrane</location>
    </subcellularLocation>
</comment>
<keyword evidence="2 3" id="KW-0472">Membrane</keyword>
<keyword evidence="3" id="KW-1133">Transmembrane helix</keyword>
<evidence type="ECO:0000256" key="2">
    <source>
        <dbReference type="ARBA" id="ARBA00023136"/>
    </source>
</evidence>
<sequence>MSYMQPGNPAKRLRLFMAVVMVVVLAFTWKLVEFQVVRAAEINKISKEKRSVTRTLPALRGSIEDSDGNVLARSVYRYDINAAPINVKPIMRSVSGKSVEISIDQQAAELAAVLDMTKEEVMAKIVGTSNYANLAKNVNSSVYSKLKDLEIPWIYYDQKLARVYPSGAVAGNLLGFVGVDGEPLAGIERQYNSCLAGVDGQETFERGATDGIRIPNSAVVAQKARNGSDVVLTIDSDLQYYAQQVLTNTVSKLRADWASAVVIEVKTGNILAAAEAPSVDPNATGKSNAADRDSRIFQASFEPGSTMKTVTAATVIDQGEATPESKIKAPYRFHLPWGQDITDSHVHETQKLTLTGVLRDSSNTGIIQFGARVETKTRFDYLKKFGVGEKTDVRFEGETAGLLANWQDWDKMTDKTSMFGQGIAVTPIQAAFFYQTIANGGVRLQPRLIEGCRDANGNVVATPVKPGVQAVSATTSRSTIDMLEKVVEQGGIGRTAAVPGYRVAGKSGTAQIKDGAGYGTRYAISFIGMAPAEDPQYVVAVTVYKPRTVSNSIGATPPFKSIMEQVLLNYRVPPATTKSKKIDTEW</sequence>
<keyword evidence="3" id="KW-0812">Transmembrane</keyword>
<dbReference type="SUPFAM" id="SSF56601">
    <property type="entry name" value="beta-lactamase/transpeptidase-like"/>
    <property type="match status" value="1"/>
</dbReference>
<dbReference type="InterPro" id="IPR001460">
    <property type="entry name" value="PCN-bd_Tpept"/>
</dbReference>
<dbReference type="InterPro" id="IPR036138">
    <property type="entry name" value="PBP_dimer_sf"/>
</dbReference>
<protein>
    <submittedName>
        <fullName evidence="6">Unannotated protein</fullName>
    </submittedName>
</protein>
<dbReference type="PANTHER" id="PTHR30627">
    <property type="entry name" value="PEPTIDOGLYCAN D,D-TRANSPEPTIDASE"/>
    <property type="match status" value="1"/>
</dbReference>
<reference evidence="6" key="1">
    <citation type="submission" date="2020-05" db="EMBL/GenBank/DDBJ databases">
        <authorList>
            <person name="Chiriac C."/>
            <person name="Salcher M."/>
            <person name="Ghai R."/>
            <person name="Kavagutti S V."/>
        </authorList>
    </citation>
    <scope>NUCLEOTIDE SEQUENCE</scope>
</reference>
<accession>A0A6J6AZM9</accession>
<evidence type="ECO:0000256" key="3">
    <source>
        <dbReference type="SAM" id="Phobius"/>
    </source>
</evidence>
<gene>
    <name evidence="6" type="ORF">UFOPK1410_00147</name>
</gene>
<dbReference type="PANTHER" id="PTHR30627:SF1">
    <property type="entry name" value="PEPTIDOGLYCAN D,D-TRANSPEPTIDASE FTSI"/>
    <property type="match status" value="1"/>
</dbReference>
<evidence type="ECO:0000256" key="1">
    <source>
        <dbReference type="ARBA" id="ARBA00004370"/>
    </source>
</evidence>
<evidence type="ECO:0000259" key="5">
    <source>
        <dbReference type="Pfam" id="PF03717"/>
    </source>
</evidence>
<feature type="domain" description="Penicillin-binding protein transpeptidase" evidence="4">
    <location>
        <begin position="259"/>
        <end position="564"/>
    </location>
</feature>
<dbReference type="Gene3D" id="3.90.1310.10">
    <property type="entry name" value="Penicillin-binding protein 2a (Domain 2)"/>
    <property type="match status" value="1"/>
</dbReference>
<evidence type="ECO:0000313" key="6">
    <source>
        <dbReference type="EMBL" id="CAB4531926.1"/>
    </source>
</evidence>
<dbReference type="Gene3D" id="3.40.710.10">
    <property type="entry name" value="DD-peptidase/beta-lactamase superfamily"/>
    <property type="match status" value="1"/>
</dbReference>
<feature type="domain" description="Penicillin-binding protein dimerisation" evidence="5">
    <location>
        <begin position="56"/>
        <end position="179"/>
    </location>
</feature>
<dbReference type="SUPFAM" id="SSF56519">
    <property type="entry name" value="Penicillin binding protein dimerisation domain"/>
    <property type="match status" value="1"/>
</dbReference>
<proteinExistence type="predicted"/>
<dbReference type="InterPro" id="IPR012338">
    <property type="entry name" value="Beta-lactam/transpept-like"/>
</dbReference>
<dbReference type="GO" id="GO:0005886">
    <property type="term" value="C:plasma membrane"/>
    <property type="evidence" value="ECO:0007669"/>
    <property type="project" value="TreeGrafter"/>
</dbReference>
<dbReference type="EMBL" id="CAEZSH010000008">
    <property type="protein sequence ID" value="CAB4531926.1"/>
    <property type="molecule type" value="Genomic_DNA"/>
</dbReference>
<dbReference type="InterPro" id="IPR050515">
    <property type="entry name" value="Beta-lactam/transpept"/>
</dbReference>
<evidence type="ECO:0000259" key="4">
    <source>
        <dbReference type="Pfam" id="PF00905"/>
    </source>
</evidence>
<feature type="transmembrane region" description="Helical" evidence="3">
    <location>
        <begin position="12"/>
        <end position="32"/>
    </location>
</feature>
<dbReference type="AlphaFoldDB" id="A0A6J6AZM9"/>
<dbReference type="GO" id="GO:0008658">
    <property type="term" value="F:penicillin binding"/>
    <property type="evidence" value="ECO:0007669"/>
    <property type="project" value="InterPro"/>
</dbReference>